<evidence type="ECO:0000313" key="2">
    <source>
        <dbReference type="EMBL" id="MBB5628689.1"/>
    </source>
</evidence>
<organism evidence="2 3">
    <name type="scientific">Sphaerisporangium krabiense</name>
    <dbReference type="NCBI Taxonomy" id="763782"/>
    <lineage>
        <taxon>Bacteria</taxon>
        <taxon>Bacillati</taxon>
        <taxon>Actinomycetota</taxon>
        <taxon>Actinomycetes</taxon>
        <taxon>Streptosporangiales</taxon>
        <taxon>Streptosporangiaceae</taxon>
        <taxon>Sphaerisporangium</taxon>
    </lineage>
</organism>
<name>A0A7W9DS06_9ACTN</name>
<evidence type="ECO:0000256" key="1">
    <source>
        <dbReference type="SAM" id="MobiDB-lite"/>
    </source>
</evidence>
<proteinExistence type="predicted"/>
<evidence type="ECO:0000313" key="3">
    <source>
        <dbReference type="Proteomes" id="UP000588112"/>
    </source>
</evidence>
<accession>A0A7W9DS06</accession>
<feature type="region of interest" description="Disordered" evidence="1">
    <location>
        <begin position="27"/>
        <end position="74"/>
    </location>
</feature>
<dbReference type="EMBL" id="JACHBR010000001">
    <property type="protein sequence ID" value="MBB5628689.1"/>
    <property type="molecule type" value="Genomic_DNA"/>
</dbReference>
<sequence>MGRGVRLYGGPGARGASRVCAGARRVPVGAPGAPTPSRRAAAAPAVPVPDARLPHAVPVRREPETRAFAGTPAA</sequence>
<feature type="compositionally biased region" description="Low complexity" evidence="1">
    <location>
        <begin position="30"/>
        <end position="51"/>
    </location>
</feature>
<dbReference type="Proteomes" id="UP000588112">
    <property type="component" value="Unassembled WGS sequence"/>
</dbReference>
<keyword evidence="3" id="KW-1185">Reference proteome</keyword>
<protein>
    <submittedName>
        <fullName evidence="2">Uncharacterized protein</fullName>
    </submittedName>
</protein>
<reference evidence="2 3" key="1">
    <citation type="submission" date="2020-08" db="EMBL/GenBank/DDBJ databases">
        <title>Sequencing the genomes of 1000 actinobacteria strains.</title>
        <authorList>
            <person name="Klenk H.-P."/>
        </authorList>
    </citation>
    <scope>NUCLEOTIDE SEQUENCE [LARGE SCALE GENOMIC DNA]</scope>
    <source>
        <strain evidence="2 3">DSM 45790</strain>
    </source>
</reference>
<dbReference type="RefSeq" id="WP_184613288.1">
    <property type="nucleotide sequence ID" value="NZ_BOOS01000003.1"/>
</dbReference>
<gene>
    <name evidence="2" type="ORF">BJ981_004388</name>
</gene>
<dbReference type="AlphaFoldDB" id="A0A7W9DS06"/>
<comment type="caution">
    <text evidence="2">The sequence shown here is derived from an EMBL/GenBank/DDBJ whole genome shotgun (WGS) entry which is preliminary data.</text>
</comment>